<dbReference type="Proteomes" id="UP000241769">
    <property type="component" value="Unassembled WGS sequence"/>
</dbReference>
<accession>A0A2P6NMH0</accession>
<keyword evidence="3" id="KW-1185">Reference proteome</keyword>
<protein>
    <submittedName>
        <fullName evidence="2">McrBC 5-methylcytosine restriction system component</fullName>
    </submittedName>
</protein>
<reference evidence="2 3" key="1">
    <citation type="journal article" date="2018" name="Genome Biol. Evol.">
        <title>Multiple Roots of Fruiting Body Formation in Amoebozoa.</title>
        <authorList>
            <person name="Hillmann F."/>
            <person name="Forbes G."/>
            <person name="Novohradska S."/>
            <person name="Ferling I."/>
            <person name="Riege K."/>
            <person name="Groth M."/>
            <person name="Westermann M."/>
            <person name="Marz M."/>
            <person name="Spaller T."/>
            <person name="Winckler T."/>
            <person name="Schaap P."/>
            <person name="Glockner G."/>
        </authorList>
    </citation>
    <scope>NUCLEOTIDE SEQUENCE [LARGE SCALE GENOMIC DNA]</scope>
    <source>
        <strain evidence="2 3">Jena</strain>
    </source>
</reference>
<name>A0A2P6NMH0_9EUKA</name>
<sequence length="520" mass="59811">MIGWSTAFKPLTLSRAKKNVLKNEYRSVARAELSYGVSKKTEEEEFDEQIPDGGGVTIVNGKEEVRLREWTPKEIKLTKEDIETLYSVCLDRSATTEERGTKRNISGKNLTKEGKKRKSESMISVSASASGTDIYEVTPRNVIGIIELNTKVLVIQPKISVHNILFLLCYTWHPLEWRNDLNMFSPMNEDKMEALSQAIAHTFVSKTFKKSVCQGYKEVEDTLPQVRGRIVWSKQITKHMGRHIPLEVKFEEFTEDIVENRLLKAACFTLLKTKNLSPTLRKSLRLIDSKLDDVTLQEFKEKDLPDVQYSHGVNDHYKPSIDIAKFVLKNLMWTIQHGSFDAPIFLLYMPKVFEDFVVNSLRETKAMRELGASSKNFCQNHPTRFDEDESYIIKPDITFWDQSLCLFVGDCKYKRLRKNTADLEFYEEDESKSSTSDLYQMMAYMQSLSLTTGFLLYAEDRSPEGDPKRPVHYTDIKIRGSVIKRRAVNLHARPSDILEQVEGIGMEIAEVVRKKREGAV</sequence>
<organism evidence="2 3">
    <name type="scientific">Planoprotostelium fungivorum</name>
    <dbReference type="NCBI Taxonomy" id="1890364"/>
    <lineage>
        <taxon>Eukaryota</taxon>
        <taxon>Amoebozoa</taxon>
        <taxon>Evosea</taxon>
        <taxon>Variosea</taxon>
        <taxon>Cavosteliida</taxon>
        <taxon>Cavosteliaceae</taxon>
        <taxon>Planoprotostelium</taxon>
    </lineage>
</organism>
<dbReference type="Pfam" id="PF10117">
    <property type="entry name" value="McrBC"/>
    <property type="match status" value="1"/>
</dbReference>
<comment type="caution">
    <text evidence="2">The sequence shown here is derived from an EMBL/GenBank/DDBJ whole genome shotgun (WGS) entry which is preliminary data.</text>
</comment>
<dbReference type="AlphaFoldDB" id="A0A2P6NMH0"/>
<evidence type="ECO:0000313" key="3">
    <source>
        <dbReference type="Proteomes" id="UP000241769"/>
    </source>
</evidence>
<evidence type="ECO:0000313" key="2">
    <source>
        <dbReference type="EMBL" id="PRP85161.1"/>
    </source>
</evidence>
<evidence type="ECO:0000256" key="1">
    <source>
        <dbReference type="SAM" id="MobiDB-lite"/>
    </source>
</evidence>
<dbReference type="EMBL" id="MDYQ01000049">
    <property type="protein sequence ID" value="PRP85161.1"/>
    <property type="molecule type" value="Genomic_DNA"/>
</dbReference>
<dbReference type="InParanoid" id="A0A2P6NMH0"/>
<proteinExistence type="predicted"/>
<dbReference type="PANTHER" id="PTHR38733">
    <property type="entry name" value="PROTEIN MCRC"/>
    <property type="match status" value="1"/>
</dbReference>
<dbReference type="PANTHER" id="PTHR38733:SF1">
    <property type="entry name" value="TYPE IV METHYL-DIRECTED RESTRICTION ENZYME ECOKMCRBC"/>
    <property type="match status" value="1"/>
</dbReference>
<feature type="region of interest" description="Disordered" evidence="1">
    <location>
        <begin position="97"/>
        <end position="123"/>
    </location>
</feature>
<gene>
    <name evidence="2" type="ORF">PROFUN_07108</name>
</gene>
<dbReference type="InterPro" id="IPR019292">
    <property type="entry name" value="McrC"/>
</dbReference>